<feature type="signal peptide" evidence="2">
    <location>
        <begin position="1"/>
        <end position="37"/>
    </location>
</feature>
<reference evidence="3" key="1">
    <citation type="submission" date="2022-10" db="EMBL/GenBank/DDBJ databases">
        <authorList>
            <person name="Chen Y."/>
            <person name="Dougan E. K."/>
            <person name="Chan C."/>
            <person name="Rhodes N."/>
            <person name="Thang M."/>
        </authorList>
    </citation>
    <scope>NUCLEOTIDE SEQUENCE</scope>
</reference>
<dbReference type="AlphaFoldDB" id="A0A9P1CDB1"/>
<evidence type="ECO:0000313" key="3">
    <source>
        <dbReference type="EMBL" id="CAI3989356.1"/>
    </source>
</evidence>
<organism evidence="3">
    <name type="scientific">Cladocopium goreaui</name>
    <dbReference type="NCBI Taxonomy" id="2562237"/>
    <lineage>
        <taxon>Eukaryota</taxon>
        <taxon>Sar</taxon>
        <taxon>Alveolata</taxon>
        <taxon>Dinophyceae</taxon>
        <taxon>Suessiales</taxon>
        <taxon>Symbiodiniaceae</taxon>
        <taxon>Cladocopium</taxon>
    </lineage>
</organism>
<reference evidence="4" key="2">
    <citation type="submission" date="2024-04" db="EMBL/GenBank/DDBJ databases">
        <authorList>
            <person name="Chen Y."/>
            <person name="Shah S."/>
            <person name="Dougan E. K."/>
            <person name="Thang M."/>
            <person name="Chan C."/>
        </authorList>
    </citation>
    <scope>NUCLEOTIDE SEQUENCE [LARGE SCALE GENOMIC DNA]</scope>
</reference>
<feature type="chain" id="PRO_5043270347" evidence="2">
    <location>
        <begin position="38"/>
        <end position="254"/>
    </location>
</feature>
<evidence type="ECO:0000313" key="4">
    <source>
        <dbReference type="EMBL" id="CAL1142731.1"/>
    </source>
</evidence>
<proteinExistence type="predicted"/>
<gene>
    <name evidence="3" type="ORF">C1SCF055_LOCUS16437</name>
</gene>
<keyword evidence="5" id="KW-1185">Reference proteome</keyword>
<evidence type="ECO:0000313" key="5">
    <source>
        <dbReference type="Proteomes" id="UP001152797"/>
    </source>
</evidence>
<dbReference type="EMBL" id="CAMXCT020001359">
    <property type="protein sequence ID" value="CAL1142731.1"/>
    <property type="molecule type" value="Genomic_DNA"/>
</dbReference>
<keyword evidence="2" id="KW-0732">Signal</keyword>
<protein>
    <submittedName>
        <fullName evidence="3">Uncharacterized protein</fullName>
    </submittedName>
</protein>
<feature type="region of interest" description="Disordered" evidence="1">
    <location>
        <begin position="223"/>
        <end position="254"/>
    </location>
</feature>
<feature type="compositionally biased region" description="Basic and acidic residues" evidence="1">
    <location>
        <begin position="231"/>
        <end position="254"/>
    </location>
</feature>
<accession>A0A9P1CDB1</accession>
<name>A0A9P1CDB1_9DINO</name>
<comment type="caution">
    <text evidence="3">The sequence shown here is derived from an EMBL/GenBank/DDBJ whole genome shotgun (WGS) entry which is preliminary data.</text>
</comment>
<dbReference type="EMBL" id="CAMXCT030001359">
    <property type="protein sequence ID" value="CAL4776668.1"/>
    <property type="molecule type" value="Genomic_DNA"/>
</dbReference>
<evidence type="ECO:0000256" key="1">
    <source>
        <dbReference type="SAM" id="MobiDB-lite"/>
    </source>
</evidence>
<dbReference type="Proteomes" id="UP001152797">
    <property type="component" value="Unassembled WGS sequence"/>
</dbReference>
<dbReference type="EMBL" id="CAMXCT010001359">
    <property type="protein sequence ID" value="CAI3989356.1"/>
    <property type="molecule type" value="Genomic_DNA"/>
</dbReference>
<evidence type="ECO:0000256" key="2">
    <source>
        <dbReference type="SAM" id="SignalP"/>
    </source>
</evidence>
<sequence length="254" mass="28674">MATPRRKRKGCGAGDWTRTSILWLHFWLLPACHLDFADEETGHSFLARCAASPLLSAAEAGGAGRKLPKTSELERCLATSSELLDGVLRNIRCARCQQCPEGCVVVLLLQALAFPADFEEVTSCSFSLLFYFRAYQLFQDFDPHWTRALLENLPALVNARRGQCAAARRQELQEVRLPPQEARLWQWYYGGWTRSDLAEDLSSTSRSGSTQVATWESQVQEENFARTFSRSSEKGRDPQKKNESVELLKRGPWG</sequence>